<evidence type="ECO:0000313" key="2">
    <source>
        <dbReference type="Proteomes" id="UP000054047"/>
    </source>
</evidence>
<dbReference type="EMBL" id="KN731923">
    <property type="protein sequence ID" value="KIH59470.1"/>
    <property type="molecule type" value="Genomic_DNA"/>
</dbReference>
<protein>
    <submittedName>
        <fullName evidence="1">Uncharacterized protein</fullName>
    </submittedName>
</protein>
<evidence type="ECO:0000313" key="1">
    <source>
        <dbReference type="EMBL" id="KIH59470.1"/>
    </source>
</evidence>
<organism evidence="1 2">
    <name type="scientific">Ancylostoma duodenale</name>
    <dbReference type="NCBI Taxonomy" id="51022"/>
    <lineage>
        <taxon>Eukaryota</taxon>
        <taxon>Metazoa</taxon>
        <taxon>Ecdysozoa</taxon>
        <taxon>Nematoda</taxon>
        <taxon>Chromadorea</taxon>
        <taxon>Rhabditida</taxon>
        <taxon>Rhabditina</taxon>
        <taxon>Rhabditomorpha</taxon>
        <taxon>Strongyloidea</taxon>
        <taxon>Ancylostomatidae</taxon>
        <taxon>Ancylostomatinae</taxon>
        <taxon>Ancylostoma</taxon>
    </lineage>
</organism>
<dbReference type="SUPFAM" id="SSF52313">
    <property type="entry name" value="Ribosomal protein S2"/>
    <property type="match status" value="1"/>
</dbReference>
<dbReference type="Proteomes" id="UP000054047">
    <property type="component" value="Unassembled WGS sequence"/>
</dbReference>
<accession>A0A0C2GE66</accession>
<dbReference type="Gene3D" id="3.40.50.10490">
    <property type="entry name" value="Glucose-6-phosphate isomerase like protein, domain 1"/>
    <property type="match status" value="1"/>
</dbReference>
<dbReference type="OrthoDB" id="414863at2759"/>
<sequence>MPVKVLEEAVAIAALCSDPERRSDCVDMLFSVTKSGGFEPFAFIEDDMFKLFAMQAHIGYADVDFQIEQYVYQHRFDGTNIIDLKQTR</sequence>
<reference evidence="1 2" key="1">
    <citation type="submission" date="2013-12" db="EMBL/GenBank/DDBJ databases">
        <title>Draft genome of the parsitic nematode Ancylostoma duodenale.</title>
        <authorList>
            <person name="Mitreva M."/>
        </authorList>
    </citation>
    <scope>NUCLEOTIDE SEQUENCE [LARGE SCALE GENOMIC DNA]</scope>
    <source>
        <strain evidence="1 2">Zhejiang</strain>
    </source>
</reference>
<keyword evidence="2" id="KW-1185">Reference proteome</keyword>
<proteinExistence type="predicted"/>
<gene>
    <name evidence="1" type="ORF">ANCDUO_10291</name>
</gene>
<name>A0A0C2GE66_9BILA</name>
<dbReference type="InterPro" id="IPR023591">
    <property type="entry name" value="Ribosomal_uS2_flav_dom_sf"/>
</dbReference>
<dbReference type="AlphaFoldDB" id="A0A0C2GE66"/>